<reference evidence="3" key="1">
    <citation type="submission" date="2016-06" db="EMBL/GenBank/DDBJ databases">
        <title>Parallel loss of symbiosis genes in relatives of nitrogen-fixing non-legume Parasponia.</title>
        <authorList>
            <person name="Van Velzen R."/>
            <person name="Holmer R."/>
            <person name="Bu F."/>
            <person name="Rutten L."/>
            <person name="Van Zeijl A."/>
            <person name="Liu W."/>
            <person name="Santuari L."/>
            <person name="Cao Q."/>
            <person name="Sharma T."/>
            <person name="Shen D."/>
            <person name="Roswanjaya Y."/>
            <person name="Wardhani T."/>
            <person name="Kalhor M.S."/>
            <person name="Jansen J."/>
            <person name="Van den Hoogen J."/>
            <person name="Gungor B."/>
            <person name="Hartog M."/>
            <person name="Hontelez J."/>
            <person name="Verver J."/>
            <person name="Yang W.-C."/>
            <person name="Schijlen E."/>
            <person name="Repin R."/>
            <person name="Schilthuizen M."/>
            <person name="Schranz E."/>
            <person name="Heidstra R."/>
            <person name="Miyata K."/>
            <person name="Fedorova E."/>
            <person name="Kohlen W."/>
            <person name="Bisseling T."/>
            <person name="Smit S."/>
            <person name="Geurts R."/>
        </authorList>
    </citation>
    <scope>NUCLEOTIDE SEQUENCE [LARGE SCALE GENOMIC DNA]</scope>
    <source>
        <strain evidence="3">cv. RG33-2</strain>
    </source>
</reference>
<evidence type="ECO:0000313" key="2">
    <source>
        <dbReference type="EMBL" id="PON71773.1"/>
    </source>
</evidence>
<accession>A0A2P5DET4</accession>
<evidence type="ECO:0000256" key="1">
    <source>
        <dbReference type="SAM" id="MobiDB-lite"/>
    </source>
</evidence>
<comment type="caution">
    <text evidence="2">The sequence shown here is derived from an EMBL/GenBank/DDBJ whole genome shotgun (WGS) entry which is preliminary data.</text>
</comment>
<evidence type="ECO:0000313" key="3">
    <source>
        <dbReference type="Proteomes" id="UP000237000"/>
    </source>
</evidence>
<gene>
    <name evidence="2" type="ORF">TorRG33x02_253650</name>
</gene>
<feature type="compositionally biased region" description="Polar residues" evidence="1">
    <location>
        <begin position="1"/>
        <end position="12"/>
    </location>
</feature>
<dbReference type="OrthoDB" id="10501342at2759"/>
<dbReference type="AlphaFoldDB" id="A0A2P5DET4"/>
<dbReference type="EMBL" id="JXTC01000275">
    <property type="protein sequence ID" value="PON71773.1"/>
    <property type="molecule type" value="Genomic_DNA"/>
</dbReference>
<dbReference type="Proteomes" id="UP000237000">
    <property type="component" value="Unassembled WGS sequence"/>
</dbReference>
<organism evidence="2 3">
    <name type="scientific">Trema orientale</name>
    <name type="common">Charcoal tree</name>
    <name type="synonym">Celtis orientalis</name>
    <dbReference type="NCBI Taxonomy" id="63057"/>
    <lineage>
        <taxon>Eukaryota</taxon>
        <taxon>Viridiplantae</taxon>
        <taxon>Streptophyta</taxon>
        <taxon>Embryophyta</taxon>
        <taxon>Tracheophyta</taxon>
        <taxon>Spermatophyta</taxon>
        <taxon>Magnoliopsida</taxon>
        <taxon>eudicotyledons</taxon>
        <taxon>Gunneridae</taxon>
        <taxon>Pentapetalae</taxon>
        <taxon>rosids</taxon>
        <taxon>fabids</taxon>
        <taxon>Rosales</taxon>
        <taxon>Cannabaceae</taxon>
        <taxon>Trema</taxon>
    </lineage>
</organism>
<name>A0A2P5DET4_TREOI</name>
<protein>
    <submittedName>
        <fullName evidence="2">Uncharacterized protein</fullName>
    </submittedName>
</protein>
<feature type="region of interest" description="Disordered" evidence="1">
    <location>
        <begin position="1"/>
        <end position="40"/>
    </location>
</feature>
<keyword evidence="3" id="KW-1185">Reference proteome</keyword>
<dbReference type="InParanoid" id="A0A2P5DET4"/>
<sequence>MHDLNLFSSRLLPSSTHPSSGHPTSSIHFPAAAGGRSSPSKLWAARASEEAVRESFRHRRFNLIGPRVAILATHSAYPACGQDFSAIFLQELALVNILKFFFCHFPNKK</sequence>
<feature type="compositionally biased region" description="Low complexity" evidence="1">
    <location>
        <begin position="13"/>
        <end position="26"/>
    </location>
</feature>
<proteinExistence type="predicted"/>